<evidence type="ECO:0000313" key="1">
    <source>
        <dbReference type="EMBL" id="ACK73473.1"/>
    </source>
</evidence>
<name>B7KGY6_GLOC7</name>
<accession>B7KGY6</accession>
<keyword evidence="2" id="KW-1185">Reference proteome</keyword>
<dbReference type="KEGG" id="cyc:PCC7424_5122"/>
<evidence type="ECO:0000313" key="2">
    <source>
        <dbReference type="Proteomes" id="UP000002384"/>
    </source>
</evidence>
<dbReference type="Proteomes" id="UP000002384">
    <property type="component" value="Chromosome"/>
</dbReference>
<dbReference type="HOGENOM" id="CLU_2715640_0_0_3"/>
<dbReference type="RefSeq" id="WP_015957053.1">
    <property type="nucleotide sequence ID" value="NC_011729.1"/>
</dbReference>
<gene>
    <name evidence="1" type="ordered locus">PCC7424_5122</name>
</gene>
<reference evidence="2" key="1">
    <citation type="journal article" date="2011" name="MBio">
        <title>Novel metabolic attributes of the genus Cyanothece, comprising a group of unicellular nitrogen-fixing Cyanobacteria.</title>
        <authorList>
            <person name="Bandyopadhyay A."/>
            <person name="Elvitigala T."/>
            <person name="Welsh E."/>
            <person name="Stockel J."/>
            <person name="Liberton M."/>
            <person name="Min H."/>
            <person name="Sherman L.A."/>
            <person name="Pakrasi H.B."/>
        </authorList>
    </citation>
    <scope>NUCLEOTIDE SEQUENCE [LARGE SCALE GENOMIC DNA]</scope>
    <source>
        <strain evidence="2">PCC 7424</strain>
    </source>
</reference>
<proteinExistence type="predicted"/>
<dbReference type="AlphaFoldDB" id="B7KGY6"/>
<sequence length="72" mass="8682">MYQEILKQATEWGYECYHSPEKTGDSIKIDKKNWHFQEIEANKWTIVINGFPQLYLTPKELMTFLEKLNEEN</sequence>
<organism evidence="1 2">
    <name type="scientific">Gloeothece citriformis (strain PCC 7424)</name>
    <name type="common">Cyanothece sp. (strain PCC 7424)</name>
    <dbReference type="NCBI Taxonomy" id="65393"/>
    <lineage>
        <taxon>Bacteria</taxon>
        <taxon>Bacillati</taxon>
        <taxon>Cyanobacteriota</taxon>
        <taxon>Cyanophyceae</taxon>
        <taxon>Oscillatoriophycideae</taxon>
        <taxon>Chroococcales</taxon>
        <taxon>Aphanothecaceae</taxon>
        <taxon>Gloeothece</taxon>
        <taxon>Gloeothece citriformis</taxon>
    </lineage>
</organism>
<dbReference type="OrthoDB" id="583616at2"/>
<protein>
    <submittedName>
        <fullName evidence="1">Uncharacterized protein</fullName>
    </submittedName>
</protein>
<dbReference type="EMBL" id="CP001291">
    <property type="protein sequence ID" value="ACK73473.1"/>
    <property type="molecule type" value="Genomic_DNA"/>
</dbReference>